<evidence type="ECO:0000313" key="3">
    <source>
        <dbReference type="Proteomes" id="UP000658320"/>
    </source>
</evidence>
<feature type="compositionally biased region" description="Basic and acidic residues" evidence="1">
    <location>
        <begin position="16"/>
        <end position="46"/>
    </location>
</feature>
<dbReference type="Pfam" id="PF06224">
    <property type="entry name" value="AlkZ-like"/>
    <property type="match status" value="1"/>
</dbReference>
<sequence length="417" mass="45593">MTKTTNAETANAAKAETADAAKAETADAAKAADADTPKAADADMPRSSKTSKTTSAAIPVLSPRALNRATLDRQLLLRRSPMSARAAVEHLVGLQAQNVKPPYYALAARLDGFAPERLSTLMADREVVRIVTLRSTIHTHTADDCLTLRPLVQAARDRELTNFRKGLAGVDLGRLAALARDLVEAEPRTMKQLRAALLAEWPDADPQALAIAARCTLPLVQVTPRGLWGRSGQVALTTAEHWLGRPTEPSPAPDATVLRYLAAFGPASVKDMQTWAGLTRLREAFERLRPQLLTFHDENGVELFDLPDAPRPDPETPAPPRFLPEFDNLLLSHADRTRVVPPEYRGRSWQGNQAFRTLLVDGFLAGVWKLEGDVLVIEAFGRLTKGQKEEVTAEAERLVKVMHGGSSYDIRHGEVIR</sequence>
<proteinExistence type="predicted"/>
<protein>
    <recommendedName>
        <fullName evidence="4">Winged helix DNA-binding domain-containing protein</fullName>
    </recommendedName>
</protein>
<gene>
    <name evidence="2" type="ORF">GCM10010251_46590</name>
</gene>
<feature type="compositionally biased region" description="Low complexity" evidence="1">
    <location>
        <begin position="1"/>
        <end position="15"/>
    </location>
</feature>
<reference evidence="2" key="2">
    <citation type="submission" date="2020-09" db="EMBL/GenBank/DDBJ databases">
        <authorList>
            <person name="Sun Q."/>
            <person name="Ohkuma M."/>
        </authorList>
    </citation>
    <scope>NUCLEOTIDE SEQUENCE</scope>
    <source>
        <strain evidence="2">JCM 4346</strain>
    </source>
</reference>
<evidence type="ECO:0000256" key="1">
    <source>
        <dbReference type="SAM" id="MobiDB-lite"/>
    </source>
</evidence>
<dbReference type="EMBL" id="BMSX01000011">
    <property type="protein sequence ID" value="GGR25392.1"/>
    <property type="molecule type" value="Genomic_DNA"/>
</dbReference>
<accession>A0A918CIZ6</accession>
<dbReference type="InterPro" id="IPR009351">
    <property type="entry name" value="AlkZ-like"/>
</dbReference>
<reference evidence="2" key="1">
    <citation type="journal article" date="2014" name="Int. J. Syst. Evol. Microbiol.">
        <title>Complete genome sequence of Corynebacterium casei LMG S-19264T (=DSM 44701T), isolated from a smear-ripened cheese.</title>
        <authorList>
            <consortium name="US DOE Joint Genome Institute (JGI-PGF)"/>
            <person name="Walter F."/>
            <person name="Albersmeier A."/>
            <person name="Kalinowski J."/>
            <person name="Ruckert C."/>
        </authorList>
    </citation>
    <scope>NUCLEOTIDE SEQUENCE</scope>
    <source>
        <strain evidence="2">JCM 4346</strain>
    </source>
</reference>
<comment type="caution">
    <text evidence="2">The sequence shown here is derived from an EMBL/GenBank/DDBJ whole genome shotgun (WGS) entry which is preliminary data.</text>
</comment>
<organism evidence="2 3">
    <name type="scientific">Streptomyces aurantiogriseus</name>
    <dbReference type="NCBI Taxonomy" id="66870"/>
    <lineage>
        <taxon>Bacteria</taxon>
        <taxon>Bacillati</taxon>
        <taxon>Actinomycetota</taxon>
        <taxon>Actinomycetes</taxon>
        <taxon>Kitasatosporales</taxon>
        <taxon>Streptomycetaceae</taxon>
        <taxon>Streptomyces</taxon>
    </lineage>
</organism>
<name>A0A918CIZ6_9ACTN</name>
<dbReference type="Proteomes" id="UP000658320">
    <property type="component" value="Unassembled WGS sequence"/>
</dbReference>
<dbReference type="PANTHER" id="PTHR38479:SF2">
    <property type="entry name" value="WINGED HELIX DNA-BINDING DOMAIN-CONTAINING PROTEIN"/>
    <property type="match status" value="1"/>
</dbReference>
<evidence type="ECO:0008006" key="4">
    <source>
        <dbReference type="Google" id="ProtNLM"/>
    </source>
</evidence>
<dbReference type="AlphaFoldDB" id="A0A918CIZ6"/>
<dbReference type="PANTHER" id="PTHR38479">
    <property type="entry name" value="LMO0824 PROTEIN"/>
    <property type="match status" value="1"/>
</dbReference>
<keyword evidence="3" id="KW-1185">Reference proteome</keyword>
<feature type="region of interest" description="Disordered" evidence="1">
    <location>
        <begin position="1"/>
        <end position="59"/>
    </location>
</feature>
<evidence type="ECO:0000313" key="2">
    <source>
        <dbReference type="EMBL" id="GGR25392.1"/>
    </source>
</evidence>